<evidence type="ECO:0000256" key="9">
    <source>
        <dbReference type="ARBA" id="ARBA00023065"/>
    </source>
</evidence>
<dbReference type="InterPro" id="IPR018422">
    <property type="entry name" value="Cation/H_exchanger_CPA1"/>
</dbReference>
<dbReference type="GO" id="GO:0015385">
    <property type="term" value="F:sodium:proton antiporter activity"/>
    <property type="evidence" value="ECO:0007669"/>
    <property type="project" value="InterPro"/>
</dbReference>
<dbReference type="STRING" id="445961.IW15_01780"/>
<accession>A0A086ABY7</accession>
<keyword evidence="3" id="KW-0813">Transport</keyword>
<protein>
    <submittedName>
        <fullName evidence="14">Sodium:proton antiporter</fullName>
    </submittedName>
</protein>
<feature type="transmembrane region" description="Helical" evidence="12">
    <location>
        <begin position="31"/>
        <end position="51"/>
    </location>
</feature>
<comment type="caution">
    <text evidence="14">The sequence shown here is derived from an EMBL/GenBank/DDBJ whole genome shotgun (WGS) entry which is preliminary data.</text>
</comment>
<evidence type="ECO:0000256" key="1">
    <source>
        <dbReference type="ARBA" id="ARBA00004651"/>
    </source>
</evidence>
<gene>
    <name evidence="14" type="ORF">IW15_01780</name>
</gene>
<keyword evidence="10 12" id="KW-0472">Membrane</keyword>
<dbReference type="PANTHER" id="PTHR10110">
    <property type="entry name" value="SODIUM/HYDROGEN EXCHANGER"/>
    <property type="match status" value="1"/>
</dbReference>
<comment type="similarity">
    <text evidence="2">Belongs to the monovalent cation:proton antiporter 1 (CPA1) transporter (TC 2.A.36) family.</text>
</comment>
<feature type="domain" description="Cation/H+ exchanger transmembrane" evidence="13">
    <location>
        <begin position="12"/>
        <end position="406"/>
    </location>
</feature>
<feature type="transmembrane region" description="Helical" evidence="12">
    <location>
        <begin position="382"/>
        <end position="404"/>
    </location>
</feature>
<evidence type="ECO:0000256" key="6">
    <source>
        <dbReference type="ARBA" id="ARBA00022692"/>
    </source>
</evidence>
<evidence type="ECO:0000256" key="8">
    <source>
        <dbReference type="ARBA" id="ARBA00023053"/>
    </source>
</evidence>
<dbReference type="GO" id="GO:0015386">
    <property type="term" value="F:potassium:proton antiporter activity"/>
    <property type="evidence" value="ECO:0007669"/>
    <property type="project" value="TreeGrafter"/>
</dbReference>
<dbReference type="eggNOG" id="COG0025">
    <property type="taxonomic scope" value="Bacteria"/>
</dbReference>
<keyword evidence="11" id="KW-0739">Sodium transport</keyword>
<evidence type="ECO:0000256" key="10">
    <source>
        <dbReference type="ARBA" id="ARBA00023136"/>
    </source>
</evidence>
<dbReference type="Pfam" id="PF00999">
    <property type="entry name" value="Na_H_Exchanger"/>
    <property type="match status" value="1"/>
</dbReference>
<dbReference type="GO" id="GO:0098719">
    <property type="term" value="P:sodium ion import across plasma membrane"/>
    <property type="evidence" value="ECO:0007669"/>
    <property type="project" value="TreeGrafter"/>
</dbReference>
<feature type="transmembrane region" description="Helical" evidence="12">
    <location>
        <begin position="100"/>
        <end position="123"/>
    </location>
</feature>
<feature type="transmembrane region" description="Helical" evidence="12">
    <location>
        <begin position="295"/>
        <end position="312"/>
    </location>
</feature>
<keyword evidence="5" id="KW-1003">Cell membrane</keyword>
<proteinExistence type="inferred from homology"/>
<comment type="subcellular location">
    <subcellularLocation>
        <location evidence="1">Cell membrane</location>
        <topology evidence="1">Multi-pass membrane protein</topology>
    </subcellularLocation>
</comment>
<feature type="transmembrane region" description="Helical" evidence="12">
    <location>
        <begin position="6"/>
        <end position="24"/>
    </location>
</feature>
<feature type="transmembrane region" description="Helical" evidence="12">
    <location>
        <begin position="256"/>
        <end position="274"/>
    </location>
</feature>
<reference evidence="14 15" key="1">
    <citation type="submission" date="2014-07" db="EMBL/GenBank/DDBJ databases">
        <title>Genome of Chryseobacterium soli DSM 19298.</title>
        <authorList>
            <person name="Stropko S.J."/>
            <person name="Pipes S.E."/>
            <person name="Newman J."/>
        </authorList>
    </citation>
    <scope>NUCLEOTIDE SEQUENCE [LARGE SCALE GENOMIC DNA]</scope>
    <source>
        <strain evidence="14 15">DSM 19298</strain>
    </source>
</reference>
<evidence type="ECO:0000259" key="13">
    <source>
        <dbReference type="Pfam" id="PF00999"/>
    </source>
</evidence>
<dbReference type="Gene3D" id="6.10.140.1330">
    <property type="match status" value="1"/>
</dbReference>
<dbReference type="GO" id="GO:0051453">
    <property type="term" value="P:regulation of intracellular pH"/>
    <property type="evidence" value="ECO:0007669"/>
    <property type="project" value="TreeGrafter"/>
</dbReference>
<name>A0A086ABY7_9FLAO</name>
<dbReference type="OrthoDB" id="9774146at2"/>
<organism evidence="14 15">
    <name type="scientific">Chryseobacterium soli</name>
    <dbReference type="NCBI Taxonomy" id="445961"/>
    <lineage>
        <taxon>Bacteria</taxon>
        <taxon>Pseudomonadati</taxon>
        <taxon>Bacteroidota</taxon>
        <taxon>Flavobacteriia</taxon>
        <taxon>Flavobacteriales</taxon>
        <taxon>Weeksellaceae</taxon>
        <taxon>Chryseobacterium group</taxon>
        <taxon>Chryseobacterium</taxon>
    </lineage>
</organism>
<evidence type="ECO:0000256" key="2">
    <source>
        <dbReference type="ARBA" id="ARBA00007367"/>
    </source>
</evidence>
<keyword evidence="9" id="KW-0406">Ion transport</keyword>
<keyword evidence="8" id="KW-0915">Sodium</keyword>
<evidence type="ECO:0000256" key="12">
    <source>
        <dbReference type="SAM" id="Phobius"/>
    </source>
</evidence>
<evidence type="ECO:0000313" key="14">
    <source>
        <dbReference type="EMBL" id="KFF14201.1"/>
    </source>
</evidence>
<evidence type="ECO:0000256" key="4">
    <source>
        <dbReference type="ARBA" id="ARBA00022449"/>
    </source>
</evidence>
<keyword evidence="4" id="KW-0050">Antiport</keyword>
<dbReference type="PANTHER" id="PTHR10110:SF195">
    <property type="entry name" value="NA(+)_H(+) ANTIPORTER NHAS2"/>
    <property type="match status" value="1"/>
</dbReference>
<dbReference type="AlphaFoldDB" id="A0A086ABY7"/>
<evidence type="ECO:0000256" key="7">
    <source>
        <dbReference type="ARBA" id="ARBA00022989"/>
    </source>
</evidence>
<feature type="transmembrane region" description="Helical" evidence="12">
    <location>
        <begin position="318"/>
        <end position="336"/>
    </location>
</feature>
<dbReference type="EMBL" id="JPRH01000001">
    <property type="protein sequence ID" value="KFF14201.1"/>
    <property type="molecule type" value="Genomic_DNA"/>
</dbReference>
<feature type="transmembrane region" description="Helical" evidence="12">
    <location>
        <begin position="357"/>
        <end position="376"/>
    </location>
</feature>
<feature type="transmembrane region" description="Helical" evidence="12">
    <location>
        <begin position="129"/>
        <end position="151"/>
    </location>
</feature>
<dbReference type="RefSeq" id="WP_034708800.1">
    <property type="nucleotide sequence ID" value="NZ_JPRH01000001.1"/>
</dbReference>
<dbReference type="InterPro" id="IPR006153">
    <property type="entry name" value="Cation/H_exchanger_TM"/>
</dbReference>
<feature type="transmembrane region" description="Helical" evidence="12">
    <location>
        <begin position="71"/>
        <end position="88"/>
    </location>
</feature>
<keyword evidence="7 12" id="KW-1133">Transmembrane helix</keyword>
<dbReference type="Proteomes" id="UP000028705">
    <property type="component" value="Unassembled WGS sequence"/>
</dbReference>
<evidence type="ECO:0000256" key="11">
    <source>
        <dbReference type="ARBA" id="ARBA00023201"/>
    </source>
</evidence>
<evidence type="ECO:0000256" key="5">
    <source>
        <dbReference type="ARBA" id="ARBA00022475"/>
    </source>
</evidence>
<feature type="transmembrane region" description="Helical" evidence="12">
    <location>
        <begin position="201"/>
        <end position="221"/>
    </location>
</feature>
<feature type="transmembrane region" description="Helical" evidence="12">
    <location>
        <begin position="172"/>
        <end position="189"/>
    </location>
</feature>
<evidence type="ECO:0000256" key="3">
    <source>
        <dbReference type="ARBA" id="ARBA00022448"/>
    </source>
</evidence>
<dbReference type="GO" id="GO:0005886">
    <property type="term" value="C:plasma membrane"/>
    <property type="evidence" value="ECO:0007669"/>
    <property type="project" value="UniProtKB-SubCell"/>
</dbReference>
<feature type="transmembrane region" description="Helical" evidence="12">
    <location>
        <begin position="233"/>
        <end position="250"/>
    </location>
</feature>
<evidence type="ECO:0000313" key="15">
    <source>
        <dbReference type="Proteomes" id="UP000028705"/>
    </source>
</evidence>
<keyword evidence="15" id="KW-1185">Reference proteome</keyword>
<sequence length="428" mass="47073">MELYYSFSALIVLASIFAYLNHRFLKLPNTIGIMVIAIIVSIFLVLFGEAVLPRTFGHLNQLMNSIDFTEVLMGAMLNFLLFAGGIHINIDDLKEQFRPVLIFSTAGVVISTFIVGFGMFYLLPLVGVHLPFIYCLVFGALISPTDPVAVLSILKQAKVSKSLETKVAGESLFNDGMAVVVFTVVLQLAVGKEVDLGVESIGLLLMKEAGGGLLLGVLLGWVTSRLMREVDDYIISVLVTLSVVMGGYLIARQMHISGPLTMVAAGLFMGNFNVRFKMKSITQDYLIKFWELIDEILNAVLFLFIGFELLMIKDLNHFIIPGLIAILVVLAARFISIWGPSKFMSFRTRFSPQTIKVLFWGGIRGGVSIALAMSIPKSEYSNIILSITYCVVVFSIIVQGLTIAKVANPNKIAEEEGELESVALEDHK</sequence>
<keyword evidence="6 12" id="KW-0812">Transmembrane</keyword>